<dbReference type="Pfam" id="PF00170">
    <property type="entry name" value="bZIP_1"/>
    <property type="match status" value="1"/>
</dbReference>
<dbReference type="Proteomes" id="UP001610446">
    <property type="component" value="Unassembled WGS sequence"/>
</dbReference>
<feature type="domain" description="BZIP" evidence="2">
    <location>
        <begin position="100"/>
        <end position="163"/>
    </location>
</feature>
<proteinExistence type="predicted"/>
<reference evidence="3 4" key="1">
    <citation type="submission" date="2024-07" db="EMBL/GenBank/DDBJ databases">
        <title>Section-level genome sequencing and comparative genomics of Aspergillus sections Usti and Cavernicolus.</title>
        <authorList>
            <consortium name="Lawrence Berkeley National Laboratory"/>
            <person name="Nybo J.L."/>
            <person name="Vesth T.C."/>
            <person name="Theobald S."/>
            <person name="Frisvad J.C."/>
            <person name="Larsen T.O."/>
            <person name="Kjaerboelling I."/>
            <person name="Rothschild-Mancinelli K."/>
            <person name="Lyhne E.K."/>
            <person name="Kogle M.E."/>
            <person name="Barry K."/>
            <person name="Clum A."/>
            <person name="Na H."/>
            <person name="Ledsgaard L."/>
            <person name="Lin J."/>
            <person name="Lipzen A."/>
            <person name="Kuo A."/>
            <person name="Riley R."/>
            <person name="Mondo S."/>
            <person name="Labutti K."/>
            <person name="Haridas S."/>
            <person name="Pangalinan J."/>
            <person name="Salamov A.A."/>
            <person name="Simmons B.A."/>
            <person name="Magnuson J.K."/>
            <person name="Chen J."/>
            <person name="Drula E."/>
            <person name="Henrissat B."/>
            <person name="Wiebenga A."/>
            <person name="Lubbers R.J."/>
            <person name="Gomes A.C."/>
            <person name="Makela M.R."/>
            <person name="Stajich J."/>
            <person name="Grigoriev I.V."/>
            <person name="Mortensen U.H."/>
            <person name="De Vries R.P."/>
            <person name="Baker S.E."/>
            <person name="Andersen M.R."/>
        </authorList>
    </citation>
    <scope>NUCLEOTIDE SEQUENCE [LARGE SCALE GENOMIC DNA]</scope>
    <source>
        <strain evidence="3 4">CBS 123904</strain>
    </source>
</reference>
<dbReference type="InterPro" id="IPR046347">
    <property type="entry name" value="bZIP_sf"/>
</dbReference>
<sequence>MTSLLYDPLLWSFDFAASPPLPPRDSSVEDQSVRSHAGAGPVYGFPVSLSLVPTNGPEEHVPSAAQPPPRVAVGSRQHMARAEGAATERQQRVTGTPDSTPSHSRRRQQNTLAARRSRKKHSDRVKELEAKIEATRQERDELRMRVSRLEGEAAALQGQLELRD</sequence>
<feature type="region of interest" description="Disordered" evidence="1">
    <location>
        <begin position="17"/>
        <end position="132"/>
    </location>
</feature>
<feature type="compositionally biased region" description="Polar residues" evidence="1">
    <location>
        <begin position="92"/>
        <end position="102"/>
    </location>
</feature>
<organism evidence="3 4">
    <name type="scientific">Aspergillus pseudoustus</name>
    <dbReference type="NCBI Taxonomy" id="1810923"/>
    <lineage>
        <taxon>Eukaryota</taxon>
        <taxon>Fungi</taxon>
        <taxon>Dikarya</taxon>
        <taxon>Ascomycota</taxon>
        <taxon>Pezizomycotina</taxon>
        <taxon>Eurotiomycetes</taxon>
        <taxon>Eurotiomycetidae</taxon>
        <taxon>Eurotiales</taxon>
        <taxon>Aspergillaceae</taxon>
        <taxon>Aspergillus</taxon>
        <taxon>Aspergillus subgen. Nidulantes</taxon>
    </lineage>
</organism>
<dbReference type="Gene3D" id="3.30.160.60">
    <property type="entry name" value="Classic Zinc Finger"/>
    <property type="match status" value="1"/>
</dbReference>
<dbReference type="SMART" id="SM00338">
    <property type="entry name" value="BRLZ"/>
    <property type="match status" value="1"/>
</dbReference>
<evidence type="ECO:0000313" key="4">
    <source>
        <dbReference type="Proteomes" id="UP001610446"/>
    </source>
</evidence>
<dbReference type="PROSITE" id="PS50217">
    <property type="entry name" value="BZIP"/>
    <property type="match status" value="1"/>
</dbReference>
<keyword evidence="4" id="KW-1185">Reference proteome</keyword>
<dbReference type="InterPro" id="IPR004827">
    <property type="entry name" value="bZIP"/>
</dbReference>
<name>A0ABR4IMW4_9EURO</name>
<evidence type="ECO:0000313" key="3">
    <source>
        <dbReference type="EMBL" id="KAL2829080.1"/>
    </source>
</evidence>
<protein>
    <recommendedName>
        <fullName evidence="2">BZIP domain-containing protein</fullName>
    </recommendedName>
</protein>
<gene>
    <name evidence="3" type="ORF">BJY01DRAFT_126910</name>
</gene>
<dbReference type="CDD" id="cd12193">
    <property type="entry name" value="bZIP_GCN4"/>
    <property type="match status" value="1"/>
</dbReference>
<dbReference type="SUPFAM" id="SSF57959">
    <property type="entry name" value="Leucine zipper domain"/>
    <property type="match status" value="1"/>
</dbReference>
<dbReference type="PROSITE" id="PS00036">
    <property type="entry name" value="BZIP_BASIC"/>
    <property type="match status" value="1"/>
</dbReference>
<evidence type="ECO:0000256" key="1">
    <source>
        <dbReference type="SAM" id="MobiDB-lite"/>
    </source>
</evidence>
<comment type="caution">
    <text evidence="3">The sequence shown here is derived from an EMBL/GenBank/DDBJ whole genome shotgun (WGS) entry which is preliminary data.</text>
</comment>
<accession>A0ABR4IMW4</accession>
<evidence type="ECO:0000259" key="2">
    <source>
        <dbReference type="PROSITE" id="PS50217"/>
    </source>
</evidence>
<dbReference type="EMBL" id="JBFXLU010000345">
    <property type="protein sequence ID" value="KAL2829080.1"/>
    <property type="molecule type" value="Genomic_DNA"/>
</dbReference>